<organism evidence="6 7">
    <name type="scientific">Mycolicibacterium chlorophenolicum</name>
    <dbReference type="NCBI Taxonomy" id="37916"/>
    <lineage>
        <taxon>Bacteria</taxon>
        <taxon>Bacillati</taxon>
        <taxon>Actinomycetota</taxon>
        <taxon>Actinomycetes</taxon>
        <taxon>Mycobacteriales</taxon>
        <taxon>Mycobacteriaceae</taxon>
        <taxon>Mycolicibacterium</taxon>
    </lineage>
</organism>
<dbReference type="Proteomes" id="UP000036513">
    <property type="component" value="Unassembled WGS sequence"/>
</dbReference>
<dbReference type="SMR" id="A0A0J6VBD3"/>
<proteinExistence type="inferred from homology"/>
<keyword evidence="3 6" id="KW-0378">Hydrolase</keyword>
<dbReference type="InterPro" id="IPR001279">
    <property type="entry name" value="Metallo-B-lactamas"/>
</dbReference>
<comment type="similarity">
    <text evidence="1">Belongs to the metallo-beta-lactamase superfamily.</text>
</comment>
<keyword evidence="4" id="KW-0862">Zinc</keyword>
<reference evidence="6 7" key="1">
    <citation type="journal article" date="2015" name="Genome Biol. Evol.">
        <title>Characterization of Three Mycobacterium spp. with Potential Use in Bioremediation by Genome Sequencing and Comparative Genomics.</title>
        <authorList>
            <person name="Das S."/>
            <person name="Pettersson B.M."/>
            <person name="Behra P.R."/>
            <person name="Ramesh M."/>
            <person name="Dasgupta S."/>
            <person name="Bhattacharya A."/>
            <person name="Kirsebom L.A."/>
        </authorList>
    </citation>
    <scope>NUCLEOTIDE SEQUENCE [LARGE SCALE GENOMIC DNA]</scope>
    <source>
        <strain evidence="6 7">DSM 43826</strain>
    </source>
</reference>
<dbReference type="PATRIC" id="fig|37916.4.peg.7277"/>
<dbReference type="GO" id="GO:0016787">
    <property type="term" value="F:hydrolase activity"/>
    <property type="evidence" value="ECO:0007669"/>
    <property type="project" value="UniProtKB-KW"/>
</dbReference>
<evidence type="ECO:0000256" key="1">
    <source>
        <dbReference type="ARBA" id="ARBA00007749"/>
    </source>
</evidence>
<evidence type="ECO:0000256" key="4">
    <source>
        <dbReference type="ARBA" id="ARBA00022833"/>
    </source>
</evidence>
<dbReference type="InterPro" id="IPR036866">
    <property type="entry name" value="RibonucZ/Hydroxyglut_hydro"/>
</dbReference>
<dbReference type="CDD" id="cd16277">
    <property type="entry name" value="metallo-hydrolase-like_MBL-fold"/>
    <property type="match status" value="1"/>
</dbReference>
<comment type="caution">
    <text evidence="6">The sequence shown here is derived from an EMBL/GenBank/DDBJ whole genome shotgun (WGS) entry which is preliminary data.</text>
</comment>
<dbReference type="GO" id="GO:0046872">
    <property type="term" value="F:metal ion binding"/>
    <property type="evidence" value="ECO:0007669"/>
    <property type="project" value="UniProtKB-KW"/>
</dbReference>
<dbReference type="EC" id="3.1.1.-" evidence="6"/>
<dbReference type="EMBL" id="JYNL01000070">
    <property type="protein sequence ID" value="KMO67022.1"/>
    <property type="molecule type" value="Genomic_DNA"/>
</dbReference>
<evidence type="ECO:0000313" key="7">
    <source>
        <dbReference type="Proteomes" id="UP000036513"/>
    </source>
</evidence>
<dbReference type="Gene3D" id="3.60.15.10">
    <property type="entry name" value="Ribonuclease Z/Hydroxyacylglutathione hydrolase-like"/>
    <property type="match status" value="1"/>
</dbReference>
<evidence type="ECO:0000313" key="6">
    <source>
        <dbReference type="EMBL" id="KMO67022.1"/>
    </source>
</evidence>
<feature type="domain" description="Metallo-beta-lactamase" evidence="5">
    <location>
        <begin position="58"/>
        <end position="275"/>
    </location>
</feature>
<evidence type="ECO:0000256" key="3">
    <source>
        <dbReference type="ARBA" id="ARBA00022801"/>
    </source>
</evidence>
<gene>
    <name evidence="6" type="primary">ytnP_3</name>
    <name evidence="6" type="ORF">MCHLDSM_07261</name>
</gene>
<sequence>MQSMTIGDVEVFRINELDVETLTMEDLLPEHDPAAFDRDRELLVPEHWDPENNTWRASIAVYVLRSAGQTVLIDTGVGNHKERPHFPPFTHLETDFLRHLEAVGIQPDDVDVVINTHLHVDHTGWNTQLQGRDWIPTFPKATYYLPRADVEFWDPRNGYEQRGGLANKNVFEDSVDPIIQADLAKIWDDDLLRVDENLTLVAANGHTPGSHIVEVESRGERALFVGDVAHCPLQIIDPKLDSCFDEDPIEARRTRTRAHVLSRAADTNALVFAAHFRGGQAAEVQRRGTGFKITGWTPYTTRDNAYGTQ</sequence>
<dbReference type="Pfam" id="PF00753">
    <property type="entry name" value="Lactamase_B"/>
    <property type="match status" value="1"/>
</dbReference>
<dbReference type="PANTHER" id="PTHR42978:SF6">
    <property type="entry name" value="QUORUM-QUENCHING LACTONASE YTNP-RELATED"/>
    <property type="match status" value="1"/>
</dbReference>
<evidence type="ECO:0000256" key="2">
    <source>
        <dbReference type="ARBA" id="ARBA00022723"/>
    </source>
</evidence>
<dbReference type="PANTHER" id="PTHR42978">
    <property type="entry name" value="QUORUM-QUENCHING LACTONASE YTNP-RELATED-RELATED"/>
    <property type="match status" value="1"/>
</dbReference>
<dbReference type="SMART" id="SM00849">
    <property type="entry name" value="Lactamase_B"/>
    <property type="match status" value="1"/>
</dbReference>
<evidence type="ECO:0000259" key="5">
    <source>
        <dbReference type="SMART" id="SM00849"/>
    </source>
</evidence>
<dbReference type="SUPFAM" id="SSF56281">
    <property type="entry name" value="Metallo-hydrolase/oxidoreductase"/>
    <property type="match status" value="1"/>
</dbReference>
<dbReference type="STRING" id="37916.MCHLDSM_07261"/>
<accession>A0A0J6VBD3</accession>
<protein>
    <submittedName>
        <fullName evidence="6">Putative quorum-quenching lactonase YtnP</fullName>
        <ecNumber evidence="6">3.1.1.-</ecNumber>
    </submittedName>
</protein>
<dbReference type="AlphaFoldDB" id="A0A0J6VBD3"/>
<name>A0A0J6VBD3_9MYCO</name>
<keyword evidence="7" id="KW-1185">Reference proteome</keyword>
<keyword evidence="2" id="KW-0479">Metal-binding</keyword>
<dbReference type="InterPro" id="IPR051013">
    <property type="entry name" value="MBL_superfamily_lactonases"/>
</dbReference>